<evidence type="ECO:0000313" key="1">
    <source>
        <dbReference type="EMBL" id="THC94880.1"/>
    </source>
</evidence>
<accession>A0A4S3JI05</accession>
<name>A0A4S3JI05_9EURO</name>
<reference evidence="1 2" key="1">
    <citation type="submission" date="2019-03" db="EMBL/GenBank/DDBJ databases">
        <title>The genome sequence of a newly discovered highly antifungal drug resistant Aspergillus species, Aspergillus tanneri NIH 1004.</title>
        <authorList>
            <person name="Mounaud S."/>
            <person name="Singh I."/>
            <person name="Joardar V."/>
            <person name="Pakala S."/>
            <person name="Pakala S."/>
            <person name="Venepally P."/>
            <person name="Hoover J."/>
            <person name="Nierman W."/>
            <person name="Chung J."/>
            <person name="Losada L."/>
        </authorList>
    </citation>
    <scope>NUCLEOTIDE SEQUENCE [LARGE SCALE GENOMIC DNA]</scope>
    <source>
        <strain evidence="1 2">NIH1004</strain>
    </source>
</reference>
<comment type="caution">
    <text evidence="1">The sequence shown here is derived from an EMBL/GenBank/DDBJ whole genome shotgun (WGS) entry which is preliminary data.</text>
</comment>
<dbReference type="EMBL" id="SOSA01000184">
    <property type="protein sequence ID" value="THC94880.1"/>
    <property type="molecule type" value="Genomic_DNA"/>
</dbReference>
<sequence length="118" mass="13541">MKGAIYGLLGTAVTFEIDYFGLQLLAALMDKERVGALSQSFLRGAQSWTRVVFVPTKGLGVFDGYDMIEDLRRRNPDLVVHVTYDRCMFRRAWSRTSRYYAVEVWAKINTSISYNVTK</sequence>
<keyword evidence="2" id="KW-1185">Reference proteome</keyword>
<dbReference type="STRING" id="1220188.A0A4S3JI05"/>
<gene>
    <name evidence="1" type="ORF">EYZ11_005642</name>
</gene>
<proteinExistence type="predicted"/>
<evidence type="ECO:0000313" key="2">
    <source>
        <dbReference type="Proteomes" id="UP000308092"/>
    </source>
</evidence>
<organism evidence="1 2">
    <name type="scientific">Aspergillus tanneri</name>
    <dbReference type="NCBI Taxonomy" id="1220188"/>
    <lineage>
        <taxon>Eukaryota</taxon>
        <taxon>Fungi</taxon>
        <taxon>Dikarya</taxon>
        <taxon>Ascomycota</taxon>
        <taxon>Pezizomycotina</taxon>
        <taxon>Eurotiomycetes</taxon>
        <taxon>Eurotiomycetidae</taxon>
        <taxon>Eurotiales</taxon>
        <taxon>Aspergillaceae</taxon>
        <taxon>Aspergillus</taxon>
        <taxon>Aspergillus subgen. Circumdati</taxon>
    </lineage>
</organism>
<dbReference type="AlphaFoldDB" id="A0A4S3JI05"/>
<protein>
    <submittedName>
        <fullName evidence="1">Uncharacterized protein</fullName>
    </submittedName>
</protein>
<dbReference type="Proteomes" id="UP000308092">
    <property type="component" value="Unassembled WGS sequence"/>
</dbReference>
<dbReference type="VEuPathDB" id="FungiDB:EYZ11_005642"/>